<dbReference type="GO" id="GO:0008897">
    <property type="term" value="F:holo-[acyl-carrier-protein] synthase activity"/>
    <property type="evidence" value="ECO:0007669"/>
    <property type="project" value="InterPro"/>
</dbReference>
<gene>
    <name evidence="1" type="ORF">MEG1DRAFT_03551</name>
</gene>
<proteinExistence type="predicted"/>
<evidence type="ECO:0000313" key="2">
    <source>
        <dbReference type="Proteomes" id="UP000028002"/>
    </source>
</evidence>
<dbReference type="RefSeq" id="WP_036840788.1">
    <property type="nucleotide sequence ID" value="NZ_CAWLUD010000068.1"/>
</dbReference>
<dbReference type="Proteomes" id="UP000028002">
    <property type="component" value="Unassembled WGS sequence"/>
</dbReference>
<evidence type="ECO:0008006" key="3">
    <source>
        <dbReference type="Google" id="ProtNLM"/>
    </source>
</evidence>
<evidence type="ECO:0000313" key="1">
    <source>
        <dbReference type="EMBL" id="KER01839.1"/>
    </source>
</evidence>
<accession>A0A081RT36</accession>
<dbReference type="AlphaFoldDB" id="A0A081RT36"/>
<dbReference type="Gene3D" id="3.90.470.20">
    <property type="entry name" value="4'-phosphopantetheinyl transferase domain"/>
    <property type="match status" value="1"/>
</dbReference>
<comment type="caution">
    <text evidence="1">The sequence shown here is derived from an EMBL/GenBank/DDBJ whole genome shotgun (WGS) entry which is preliminary data.</text>
</comment>
<dbReference type="SUPFAM" id="SSF56214">
    <property type="entry name" value="4'-phosphopantetheinyl transferase"/>
    <property type="match status" value="1"/>
</dbReference>
<dbReference type="InterPro" id="IPR037143">
    <property type="entry name" value="4-PPantetheinyl_Trfase_dom_sf"/>
</dbReference>
<dbReference type="EMBL" id="JGVH01000068">
    <property type="protein sequence ID" value="KER01839.1"/>
    <property type="molecule type" value="Genomic_DNA"/>
</dbReference>
<reference evidence="1 2" key="1">
    <citation type="submission" date="2014-03" db="EMBL/GenBank/DDBJ databases">
        <title>Draft Genome of Photorhabdus temperata Meg1.</title>
        <authorList>
            <person name="Hurst S.G.IV."/>
            <person name="Morris K."/>
            <person name="Thomas K."/>
            <person name="Tisa L.S."/>
        </authorList>
    </citation>
    <scope>NUCLEOTIDE SEQUENCE [LARGE SCALE GENOMIC DNA]</scope>
    <source>
        <strain evidence="1 2">Meg1</strain>
    </source>
</reference>
<name>A0A081RT36_PHOTE</name>
<dbReference type="GO" id="GO:0000287">
    <property type="term" value="F:magnesium ion binding"/>
    <property type="evidence" value="ECO:0007669"/>
    <property type="project" value="InterPro"/>
</dbReference>
<sequence>MGNISLSSDFFDLWIIKIDDIDLASIEQLVYGSDITRHNQICLADRRKKFIFRRVALRYVLNQYLSDYEIITNDNGKPYISTGKDFKYHFSLSASGNYCAIGLSSREMGVDIEVTPSKIKISEIIEYFIKDEKLEYMKGILLKQPLGVSPGFKNYYCLISLYYWIRLEAYIKLLASTLHEELLVNNAASVKNMKDLEESTLLIHNQEFVCALSQKKIISTPNIKRRNYSEIIRNKDE</sequence>
<protein>
    <recommendedName>
        <fullName evidence="3">4'-phosphopantetheinyl transferase</fullName>
    </recommendedName>
</protein>
<dbReference type="PATRIC" id="fig|1393735.3.peg.3635"/>
<organism evidence="1 2">
    <name type="scientific">Photorhabdus temperata subsp. temperata Meg1</name>
    <dbReference type="NCBI Taxonomy" id="1393735"/>
    <lineage>
        <taxon>Bacteria</taxon>
        <taxon>Pseudomonadati</taxon>
        <taxon>Pseudomonadota</taxon>
        <taxon>Gammaproteobacteria</taxon>
        <taxon>Enterobacterales</taxon>
        <taxon>Morganellaceae</taxon>
        <taxon>Photorhabdus</taxon>
    </lineage>
</organism>